<dbReference type="InterPro" id="IPR023415">
    <property type="entry name" value="LDLR_class-A_CS"/>
</dbReference>
<feature type="disulfide bond" evidence="8">
    <location>
        <begin position="410"/>
        <end position="425"/>
    </location>
</feature>
<keyword evidence="7 8" id="KW-1015">Disulfide bond</keyword>
<feature type="disulfide bond" evidence="8">
    <location>
        <begin position="967"/>
        <end position="985"/>
    </location>
</feature>
<dbReference type="GeneID" id="105368437"/>
<organism evidence="11 12">
    <name type="scientific">Ceratosolen solmsi marchali</name>
    <dbReference type="NCBI Taxonomy" id="326594"/>
    <lineage>
        <taxon>Eukaryota</taxon>
        <taxon>Metazoa</taxon>
        <taxon>Ecdysozoa</taxon>
        <taxon>Arthropoda</taxon>
        <taxon>Hexapoda</taxon>
        <taxon>Insecta</taxon>
        <taxon>Pterygota</taxon>
        <taxon>Neoptera</taxon>
        <taxon>Endopterygota</taxon>
        <taxon>Hymenoptera</taxon>
        <taxon>Apocrita</taxon>
        <taxon>Proctotrupomorpha</taxon>
        <taxon>Chalcidoidea</taxon>
        <taxon>Agaonidae</taxon>
        <taxon>Agaoninae</taxon>
        <taxon>Ceratosolen</taxon>
    </lineage>
</organism>
<dbReference type="RefSeq" id="XP_011505748.1">
    <property type="nucleotide sequence ID" value="XM_011507446.1"/>
</dbReference>
<reference evidence="12" key="1">
    <citation type="submission" date="2025-08" db="UniProtKB">
        <authorList>
            <consortium name="RefSeq"/>
        </authorList>
    </citation>
    <scope>IDENTIFICATION</scope>
</reference>
<evidence type="ECO:0000256" key="7">
    <source>
        <dbReference type="ARBA" id="ARBA00023157"/>
    </source>
</evidence>
<comment type="caution">
    <text evidence="8">Lacks conserved residue(s) required for the propagation of feature annotation.</text>
</comment>
<evidence type="ECO:0000256" key="8">
    <source>
        <dbReference type="PROSITE-ProRule" id="PRU00124"/>
    </source>
</evidence>
<dbReference type="PROSITE" id="PS01209">
    <property type="entry name" value="LDLRA_1"/>
    <property type="match status" value="2"/>
</dbReference>
<feature type="disulfide bond" evidence="8">
    <location>
        <begin position="391"/>
        <end position="403"/>
    </location>
</feature>
<dbReference type="PANTHER" id="PTHR24270">
    <property type="entry name" value="LOW-DENSITY LIPOPROTEIN RECEPTOR-RELATED"/>
    <property type="match status" value="1"/>
</dbReference>
<dbReference type="InterPro" id="IPR043504">
    <property type="entry name" value="Peptidase_S1_PA_chymotrypsin"/>
</dbReference>
<feature type="compositionally biased region" description="Low complexity" evidence="9">
    <location>
        <begin position="489"/>
        <end position="501"/>
    </location>
</feature>
<protein>
    <submittedName>
        <fullName evidence="12">Serine protease nudel-like</fullName>
    </submittedName>
</protein>
<evidence type="ECO:0000256" key="6">
    <source>
        <dbReference type="ARBA" id="ARBA00023136"/>
    </source>
</evidence>
<dbReference type="PROSITE" id="PS50068">
    <property type="entry name" value="LDLRA_2"/>
    <property type="match status" value="6"/>
</dbReference>
<dbReference type="KEGG" id="csol:105368437"/>
<evidence type="ECO:0000256" key="3">
    <source>
        <dbReference type="ARBA" id="ARBA00022692"/>
    </source>
</evidence>
<sequence length="1230" mass="140693">MIYVTLESERFIRNQHESLILQKETPISSQILLTLDSNANDALLDLATNEKLKLSDLSTSQNFVQTNRLKRQISENSDCRTRHDECKIILDNIRGITNSMQEKLDRLYSTLVNQGILKESDPKEAKFRKIIECLQCRNTINHKNDEYRDNDSLYSDSNRNVNDRISDVLPFFEDNIYDNNDLNNNNNNNNDNNNNEEYCDVSTEKVPATSIPHQGILKSSSRINTFPQGTMNYNKEQPPQVPCEESRMTHNVDATPIILPTAERTQTSQRIQFTPQNSLPYIPVCFYGPPSSLNSYELKQNPGASLFTPYTLTQIPNEHFSQQGQQNLPYYCTYILIPSNYQQQIPLTPNWNTFQFSDRARESETATQEVTLNEDLVEQSQEQNNTVSGQCNGFTCNPPYTKCLELNQRCDGRVDCMGAEDEIGCPNNGYYTRFHNSKAELSKINTETRTMSTISTFEEDRKQTTMSNFEEERRQSTMSKFEEEQMRNSSSSSASGQKQQSNTTSNVTEIGEDFGKTPAPKGRNERTTKNVEQTTMIPSNPPVNLVTERSFEPESTTIALAVPHLPHQFICKRIMQTIPLAKRCDKVFDCEDTSDEENCKCKDYLRIRYPSAICDGQVDCPDSSDEEECELCRENEYHCYKSGGCIAKHKRCDQSMDCKLNEDELDCFALTDGYQVNLDLDKRPHLSLEGVLTRYDNGVWRPSCFKSEFRNETKRIGAGQKICEYLGFKNVEVAEEILVQPSKLIKTVQPNEFPVNKDRSSNYKSSKREINSTCHGLHIRCKPILDRKLNVHLKIDPKSKERNYIWPWEAAIFVDGHYYCSAVLLENNLLLGSSKCSEDIDLDKNYTAALFGVSGSKFHHKSAYEQLLQIINIKSLHHSDASLFRLKDNINMTRYVQPLYLEKSGYVVCLSFGGWYPAAVFKNKNENCGFVTKQVLNSIDYIHAHLSQAIDEVVKPFTEPYCDGIRCPLGQCVPWEKVCDGIPDCREGVDENREQCQKMEERCKNGISECKCSKAELSCGNGKCISKEMFCDGKVDCPNGVDEPSTCNCGEYLKLTAPKRFCDGRRHCLDKSDENYQQCMCKDSSFKCEKSMYNDTTACIPQDFVCDGEVDCPNGEDESEEVCWTLKSDRSDSRGKGEVMRRSFGVLQSECFPRPIDSQREVTNACTKLGYRSGILVDGSRLSESQFVPRNDFYMFQLNNNMWIIMRNDVSFGFWKKPESSCYRLFVQCF</sequence>
<dbReference type="Gene3D" id="4.10.400.10">
    <property type="entry name" value="Low-density Lipoprotein Receptor"/>
    <property type="match status" value="6"/>
</dbReference>
<comment type="subcellular location">
    <subcellularLocation>
        <location evidence="2">Endomembrane system</location>
    </subcellularLocation>
    <subcellularLocation>
        <location evidence="1">Membrane</location>
        <topology evidence="1">Single-pass membrane protein</topology>
    </subcellularLocation>
</comment>
<dbReference type="InterPro" id="IPR036055">
    <property type="entry name" value="LDL_receptor-like_sf"/>
</dbReference>
<evidence type="ECO:0000256" key="2">
    <source>
        <dbReference type="ARBA" id="ARBA00004308"/>
    </source>
</evidence>
<keyword evidence="4" id="KW-0677">Repeat</keyword>
<dbReference type="Pfam" id="PF09342">
    <property type="entry name" value="DUF1986"/>
    <property type="match status" value="1"/>
</dbReference>
<keyword evidence="5" id="KW-1133">Transmembrane helix</keyword>
<feature type="region of interest" description="Disordered" evidence="9">
    <location>
        <begin position="452"/>
        <end position="544"/>
    </location>
</feature>
<evidence type="ECO:0000256" key="1">
    <source>
        <dbReference type="ARBA" id="ARBA00004167"/>
    </source>
</evidence>
<keyword evidence="3" id="KW-0812">Transmembrane</keyword>
<dbReference type="GO" id="GO:0012505">
    <property type="term" value="C:endomembrane system"/>
    <property type="evidence" value="ECO:0007669"/>
    <property type="project" value="UniProtKB-SubCell"/>
</dbReference>
<dbReference type="SMART" id="SM00192">
    <property type="entry name" value="LDLa"/>
    <property type="match status" value="6"/>
</dbReference>
<dbReference type="InterPro" id="IPR015420">
    <property type="entry name" value="Peptidase_S1A_nudel"/>
</dbReference>
<evidence type="ECO:0000313" key="12">
    <source>
        <dbReference type="RefSeq" id="XP_011505748.1"/>
    </source>
</evidence>
<dbReference type="InterPro" id="IPR050685">
    <property type="entry name" value="LDLR"/>
</dbReference>
<proteinExistence type="predicted"/>
<evidence type="ECO:0000256" key="5">
    <source>
        <dbReference type="ARBA" id="ARBA00022989"/>
    </source>
</evidence>
<evidence type="ECO:0000313" key="11">
    <source>
        <dbReference type="Proteomes" id="UP000695007"/>
    </source>
</evidence>
<keyword evidence="6" id="KW-0472">Membrane</keyword>
<dbReference type="AlphaFoldDB" id="A0AAJ7E2T5"/>
<dbReference type="GO" id="GO:0016192">
    <property type="term" value="P:vesicle-mediated transport"/>
    <property type="evidence" value="ECO:0007669"/>
    <property type="project" value="UniProtKB-ARBA"/>
</dbReference>
<dbReference type="PRINTS" id="PR00261">
    <property type="entry name" value="LDLRECEPTOR"/>
</dbReference>
<name>A0AAJ7E2T5_9HYME</name>
<keyword evidence="11" id="KW-1185">Reference proteome</keyword>
<dbReference type="InterPro" id="IPR009003">
    <property type="entry name" value="Peptidase_S1_PA"/>
</dbReference>
<dbReference type="CDD" id="cd00112">
    <property type="entry name" value="LDLa"/>
    <property type="match status" value="7"/>
</dbReference>
<evidence type="ECO:0000259" key="10">
    <source>
        <dbReference type="Pfam" id="PF09342"/>
    </source>
</evidence>
<feature type="disulfide bond" evidence="8">
    <location>
        <begin position="1012"/>
        <end position="1024"/>
    </location>
</feature>
<dbReference type="Gene3D" id="2.40.10.10">
    <property type="entry name" value="Trypsin-like serine proteases"/>
    <property type="match status" value="2"/>
</dbReference>
<dbReference type="Pfam" id="PF00057">
    <property type="entry name" value="Ldl_recept_a"/>
    <property type="match status" value="5"/>
</dbReference>
<feature type="domain" description="Peptidase S1A nudel" evidence="10">
    <location>
        <begin position="806"/>
        <end position="904"/>
    </location>
</feature>
<dbReference type="GO" id="GO:0005886">
    <property type="term" value="C:plasma membrane"/>
    <property type="evidence" value="ECO:0007669"/>
    <property type="project" value="TreeGrafter"/>
</dbReference>
<feature type="disulfide bond" evidence="8">
    <location>
        <begin position="652"/>
        <end position="667"/>
    </location>
</feature>
<evidence type="ECO:0000256" key="4">
    <source>
        <dbReference type="ARBA" id="ARBA00022737"/>
    </source>
</evidence>
<dbReference type="InterPro" id="IPR002172">
    <property type="entry name" value="LDrepeatLR_classA_rpt"/>
</dbReference>
<feature type="disulfide bond" evidence="8">
    <location>
        <begin position="614"/>
        <end position="629"/>
    </location>
</feature>
<dbReference type="Proteomes" id="UP000695007">
    <property type="component" value="Unplaced"/>
</dbReference>
<dbReference type="SUPFAM" id="SSF57424">
    <property type="entry name" value="LDL receptor-like module"/>
    <property type="match status" value="6"/>
</dbReference>
<gene>
    <name evidence="12" type="primary">LOC105368437</name>
</gene>
<accession>A0AAJ7E2T5</accession>
<feature type="compositionally biased region" description="Basic and acidic residues" evidence="9">
    <location>
        <begin position="470"/>
        <end position="486"/>
    </location>
</feature>
<dbReference type="SUPFAM" id="SSF50494">
    <property type="entry name" value="Trypsin-like serine proteases"/>
    <property type="match status" value="1"/>
</dbReference>
<feature type="disulfide bond" evidence="8">
    <location>
        <begin position="1019"/>
        <end position="1037"/>
    </location>
</feature>
<evidence type="ECO:0000256" key="9">
    <source>
        <dbReference type="SAM" id="MobiDB-lite"/>
    </source>
</evidence>